<feature type="transmembrane region" description="Helical" evidence="1">
    <location>
        <begin position="334"/>
        <end position="358"/>
    </location>
</feature>
<feature type="transmembrane region" description="Helical" evidence="1">
    <location>
        <begin position="150"/>
        <end position="169"/>
    </location>
</feature>
<name>A0A0F9PZI4_9ZZZZ</name>
<feature type="transmembrane region" description="Helical" evidence="1">
    <location>
        <begin position="40"/>
        <end position="57"/>
    </location>
</feature>
<feature type="transmembrane region" description="Helical" evidence="1">
    <location>
        <begin position="305"/>
        <end position="322"/>
    </location>
</feature>
<organism evidence="2">
    <name type="scientific">marine sediment metagenome</name>
    <dbReference type="NCBI Taxonomy" id="412755"/>
    <lineage>
        <taxon>unclassified sequences</taxon>
        <taxon>metagenomes</taxon>
        <taxon>ecological metagenomes</taxon>
    </lineage>
</organism>
<protein>
    <submittedName>
        <fullName evidence="2">Uncharacterized protein</fullName>
    </submittedName>
</protein>
<keyword evidence="1" id="KW-1133">Transmembrane helix</keyword>
<feature type="transmembrane region" description="Helical" evidence="1">
    <location>
        <begin position="64"/>
        <end position="87"/>
    </location>
</feature>
<feature type="transmembrane region" description="Helical" evidence="1">
    <location>
        <begin position="280"/>
        <end position="299"/>
    </location>
</feature>
<sequence>MLHANPFPPGDDPIRLQQVAQGWSHYYYGFLPIKAIGVTPYYYSTFLIMFVGLWAFFRDRTHALVAWIILLFLVPTIYLNMVAGAWINVVNFFGLALITIRLFTNWLEGRGTWYGIAAMSLSFIVPLFHNETGGYLAAGLGTYFLIRHPHKLYAVIPIMLAMYLVIFQIDGGRGTDLANLQNVDRAETIVFIDPNTGETIRVHGMESEIREAKETGEITIQYDGKRFTFPVTNVGVLDIDVAYWVTNFLTINLIIPIIIVTTLSTLMWGRGVLRRIPENLLMLAAAIPAMAFLAFSPWAMSPYRVGIHLVSIVAIWTAYFTVENWRNFGTEVHWILTAVFGYLLFINVPNSIAVWITAVA</sequence>
<keyword evidence="1" id="KW-0812">Transmembrane</keyword>
<evidence type="ECO:0000256" key="1">
    <source>
        <dbReference type="SAM" id="Phobius"/>
    </source>
</evidence>
<dbReference type="AlphaFoldDB" id="A0A0F9PZI4"/>
<accession>A0A0F9PZI4</accession>
<feature type="transmembrane region" description="Helical" evidence="1">
    <location>
        <begin position="241"/>
        <end position="268"/>
    </location>
</feature>
<reference evidence="2" key="1">
    <citation type="journal article" date="2015" name="Nature">
        <title>Complex archaea that bridge the gap between prokaryotes and eukaryotes.</title>
        <authorList>
            <person name="Spang A."/>
            <person name="Saw J.H."/>
            <person name="Jorgensen S.L."/>
            <person name="Zaremba-Niedzwiedzka K."/>
            <person name="Martijn J."/>
            <person name="Lind A.E."/>
            <person name="van Eijk R."/>
            <person name="Schleper C."/>
            <person name="Guy L."/>
            <person name="Ettema T.J."/>
        </authorList>
    </citation>
    <scope>NUCLEOTIDE SEQUENCE</scope>
</reference>
<evidence type="ECO:0000313" key="2">
    <source>
        <dbReference type="EMBL" id="KKN35619.1"/>
    </source>
</evidence>
<gene>
    <name evidence="2" type="ORF">LCGC14_0781760</name>
</gene>
<proteinExistence type="predicted"/>
<comment type="caution">
    <text evidence="2">The sequence shown here is derived from an EMBL/GenBank/DDBJ whole genome shotgun (WGS) entry which is preliminary data.</text>
</comment>
<dbReference type="EMBL" id="LAZR01002025">
    <property type="protein sequence ID" value="KKN35619.1"/>
    <property type="molecule type" value="Genomic_DNA"/>
</dbReference>
<keyword evidence="1" id="KW-0472">Membrane</keyword>